<feature type="transmembrane region" description="Helical" evidence="1">
    <location>
        <begin position="52"/>
        <end position="76"/>
    </location>
</feature>
<gene>
    <name evidence="3" type="ORF">PIB30_075084</name>
</gene>
<name>A0ABU6WTA6_9FABA</name>
<accession>A0ABU6WTA6</accession>
<evidence type="ECO:0000256" key="1">
    <source>
        <dbReference type="SAM" id="Phobius"/>
    </source>
</evidence>
<keyword evidence="1" id="KW-0472">Membrane</keyword>
<keyword evidence="4" id="KW-1185">Reference proteome</keyword>
<protein>
    <submittedName>
        <fullName evidence="3">Uncharacterized protein</fullName>
    </submittedName>
</protein>
<dbReference type="Proteomes" id="UP001341840">
    <property type="component" value="Unassembled WGS sequence"/>
</dbReference>
<organism evidence="3 4">
    <name type="scientific">Stylosanthes scabra</name>
    <dbReference type="NCBI Taxonomy" id="79078"/>
    <lineage>
        <taxon>Eukaryota</taxon>
        <taxon>Viridiplantae</taxon>
        <taxon>Streptophyta</taxon>
        <taxon>Embryophyta</taxon>
        <taxon>Tracheophyta</taxon>
        <taxon>Spermatophyta</taxon>
        <taxon>Magnoliopsida</taxon>
        <taxon>eudicotyledons</taxon>
        <taxon>Gunneridae</taxon>
        <taxon>Pentapetalae</taxon>
        <taxon>rosids</taxon>
        <taxon>fabids</taxon>
        <taxon>Fabales</taxon>
        <taxon>Fabaceae</taxon>
        <taxon>Papilionoideae</taxon>
        <taxon>50 kb inversion clade</taxon>
        <taxon>dalbergioids sensu lato</taxon>
        <taxon>Dalbergieae</taxon>
        <taxon>Pterocarpus clade</taxon>
        <taxon>Stylosanthes</taxon>
    </lineage>
</organism>
<comment type="caution">
    <text evidence="3">The sequence shown here is derived from an EMBL/GenBank/DDBJ whole genome shotgun (WGS) entry which is preliminary data.</text>
</comment>
<keyword evidence="1" id="KW-1133">Transmembrane helix</keyword>
<feature type="signal peptide" evidence="2">
    <location>
        <begin position="1"/>
        <end position="25"/>
    </location>
</feature>
<keyword evidence="2" id="KW-0732">Signal</keyword>
<proteinExistence type="predicted"/>
<evidence type="ECO:0000313" key="3">
    <source>
        <dbReference type="EMBL" id="MED6187293.1"/>
    </source>
</evidence>
<evidence type="ECO:0000313" key="4">
    <source>
        <dbReference type="Proteomes" id="UP001341840"/>
    </source>
</evidence>
<sequence>MPSRALLIHCCFNLFSCTLFSATTATYPDIFSTKDKPLFLLPRENDPSPVLGIFKLGCISVILFKFGTAALTRLCAPLAHCDRPRAAYDPTCSAEQPRHGTTRGFDVVFLGGRLRAGYDVDGLPLRPATAISVCGEDVAYHLELRTRDDLVGGAM</sequence>
<evidence type="ECO:0000256" key="2">
    <source>
        <dbReference type="SAM" id="SignalP"/>
    </source>
</evidence>
<reference evidence="3 4" key="1">
    <citation type="journal article" date="2023" name="Plants (Basel)">
        <title>Bridging the Gap: Combining Genomics and Transcriptomics Approaches to Understand Stylosanthes scabra, an Orphan Legume from the Brazilian Caatinga.</title>
        <authorList>
            <person name="Ferreira-Neto J.R.C."/>
            <person name="da Silva M.D."/>
            <person name="Binneck E."/>
            <person name="de Melo N.F."/>
            <person name="da Silva R.H."/>
            <person name="de Melo A.L.T.M."/>
            <person name="Pandolfi V."/>
            <person name="Bustamante F.O."/>
            <person name="Brasileiro-Vidal A.C."/>
            <person name="Benko-Iseppon A.M."/>
        </authorList>
    </citation>
    <scope>NUCLEOTIDE SEQUENCE [LARGE SCALE GENOMIC DNA]</scope>
    <source>
        <tissue evidence="3">Leaves</tissue>
    </source>
</reference>
<feature type="chain" id="PRO_5046434027" evidence="2">
    <location>
        <begin position="26"/>
        <end position="155"/>
    </location>
</feature>
<keyword evidence="1" id="KW-0812">Transmembrane</keyword>
<dbReference type="EMBL" id="JASCZI010182191">
    <property type="protein sequence ID" value="MED6187293.1"/>
    <property type="molecule type" value="Genomic_DNA"/>
</dbReference>